<dbReference type="Pfam" id="PF00072">
    <property type="entry name" value="Response_reg"/>
    <property type="match status" value="1"/>
</dbReference>
<dbReference type="InterPro" id="IPR011006">
    <property type="entry name" value="CheY-like_superfamily"/>
</dbReference>
<sequence length="526" mass="59060">MSTPYHRVIHENEQRFRIATDAAGIGVWELDMRNGEFYWNPRMYDLYGVAPVDGPLGYSEWERRLLPEDRCRALQRIWTGVEQGHPWEVTFRIRRGDGTIRDIRSVGQQLYDERGEPSRLFGINEDITERCQADRARVQSELEHCRALSAIGRELRNPLSALRRCHERLDSAALDAEQRHCLALARIASDTLLAQIDAILDQAWADSSRAEVQAEPFDLRRCLSEQIALLRELAERKGLILSLEWGRDLPARVCGDETRLLQVVHNLTRNAIQYTDQGWVCVRVRRLDATRIEVAVADTGPGIRPEDQDLIFEAFRRERSAGNGRGGSGFGLYICRQVVWLLGGEIRVESEPGAGATFTFSAEYPEVAEGEGSGCCETDTVPPEARPAHRRSAGLDVLVVANDPDQGRLLYELLLRIHCAPRLVDNGADALAEWQRQAPSLMLLELELGDLDGRTVVQRVREAERGVDAPRTPIAVMTAYPLAEVQRDCLQAGADQVLKQRVGLAALQQLIGRVRGETPQTLRCPV</sequence>
<dbReference type="InterPro" id="IPR036097">
    <property type="entry name" value="HisK_dim/P_sf"/>
</dbReference>
<dbReference type="InterPro" id="IPR001789">
    <property type="entry name" value="Sig_transdc_resp-reg_receiver"/>
</dbReference>
<dbReference type="SMART" id="SM00388">
    <property type="entry name" value="HisKA"/>
    <property type="match status" value="1"/>
</dbReference>
<evidence type="ECO:0000256" key="1">
    <source>
        <dbReference type="ARBA" id="ARBA00000085"/>
    </source>
</evidence>
<dbReference type="InterPro" id="IPR001610">
    <property type="entry name" value="PAC"/>
</dbReference>
<dbReference type="CDD" id="cd00130">
    <property type="entry name" value="PAS"/>
    <property type="match status" value="1"/>
</dbReference>
<feature type="domain" description="Histidine kinase" evidence="5">
    <location>
        <begin position="150"/>
        <end position="366"/>
    </location>
</feature>
<dbReference type="KEGG" id="hha:Hhal_0367"/>
<dbReference type="eggNOG" id="COG0784">
    <property type="taxonomic scope" value="Bacteria"/>
</dbReference>
<dbReference type="EMBL" id="CP000544">
    <property type="protein sequence ID" value="ABM61161.1"/>
    <property type="molecule type" value="Genomic_DNA"/>
</dbReference>
<comment type="catalytic activity">
    <reaction evidence="1">
        <text>ATP + protein L-histidine = ADP + protein N-phospho-L-histidine.</text>
        <dbReference type="EC" id="2.7.13.3"/>
    </reaction>
</comment>
<dbReference type="InterPro" id="IPR035965">
    <property type="entry name" value="PAS-like_dom_sf"/>
</dbReference>
<name>A1WTZ9_HALHL</name>
<protein>
    <recommendedName>
        <fullName evidence="2">histidine kinase</fullName>
        <ecNumber evidence="2">2.7.13.3</ecNumber>
    </recommendedName>
</protein>
<dbReference type="EC" id="2.7.13.3" evidence="2"/>
<evidence type="ECO:0000256" key="3">
    <source>
        <dbReference type="ARBA" id="ARBA00022553"/>
    </source>
</evidence>
<dbReference type="PROSITE" id="PS50113">
    <property type="entry name" value="PAC"/>
    <property type="match status" value="1"/>
</dbReference>
<dbReference type="InterPro" id="IPR000014">
    <property type="entry name" value="PAS"/>
</dbReference>
<dbReference type="Pfam" id="PF00512">
    <property type="entry name" value="HisKA"/>
    <property type="match status" value="1"/>
</dbReference>
<dbReference type="PANTHER" id="PTHR45339:SF5">
    <property type="entry name" value="HISTIDINE KINASE"/>
    <property type="match status" value="1"/>
</dbReference>
<dbReference type="AlphaFoldDB" id="A1WTZ9"/>
<dbReference type="PROSITE" id="PS50109">
    <property type="entry name" value="HIS_KIN"/>
    <property type="match status" value="1"/>
</dbReference>
<dbReference type="Gene3D" id="3.30.565.10">
    <property type="entry name" value="Histidine kinase-like ATPase, C-terminal domain"/>
    <property type="match status" value="1"/>
</dbReference>
<dbReference type="NCBIfam" id="TIGR00229">
    <property type="entry name" value="sensory_box"/>
    <property type="match status" value="1"/>
</dbReference>
<dbReference type="RefSeq" id="WP_011813184.1">
    <property type="nucleotide sequence ID" value="NC_008789.1"/>
</dbReference>
<evidence type="ECO:0000313" key="9">
    <source>
        <dbReference type="Proteomes" id="UP000000647"/>
    </source>
</evidence>
<dbReference type="eggNOG" id="COG2205">
    <property type="taxonomic scope" value="Bacteria"/>
</dbReference>
<dbReference type="PRINTS" id="PR00344">
    <property type="entry name" value="BCTRLSENSOR"/>
</dbReference>
<dbReference type="InterPro" id="IPR036890">
    <property type="entry name" value="HATPase_C_sf"/>
</dbReference>
<dbReference type="SUPFAM" id="SSF52172">
    <property type="entry name" value="CheY-like"/>
    <property type="match status" value="1"/>
</dbReference>
<comment type="caution">
    <text evidence="4">Lacks conserved residue(s) required for the propagation of feature annotation.</text>
</comment>
<dbReference type="Pfam" id="PF08447">
    <property type="entry name" value="PAS_3"/>
    <property type="match status" value="1"/>
</dbReference>
<dbReference type="SMART" id="SM00387">
    <property type="entry name" value="HATPase_c"/>
    <property type="match status" value="1"/>
</dbReference>
<proteinExistence type="predicted"/>
<keyword evidence="9" id="KW-1185">Reference proteome</keyword>
<evidence type="ECO:0000259" key="7">
    <source>
        <dbReference type="PROSITE" id="PS50113"/>
    </source>
</evidence>
<evidence type="ECO:0000256" key="2">
    <source>
        <dbReference type="ARBA" id="ARBA00012438"/>
    </source>
</evidence>
<keyword evidence="8" id="KW-0808">Transferase</keyword>
<dbReference type="Gene3D" id="3.40.50.2300">
    <property type="match status" value="1"/>
</dbReference>
<reference evidence="8 9" key="2">
    <citation type="journal article" date="2013" name="Stand. Genomic Sci.">
        <title>Complete genome sequence of Halorhodospira halophila SL1.</title>
        <authorList>
            <person name="Challacombe J.F."/>
            <person name="Majid S."/>
            <person name="Deole R."/>
            <person name="Brettin T.S."/>
            <person name="Bruce D."/>
            <person name="Delano S.F."/>
            <person name="Detter J.C."/>
            <person name="Gleasner C.D."/>
            <person name="Han C.S."/>
            <person name="Misra M."/>
            <person name="Reitenga K.G."/>
            <person name="Mikhailova N."/>
            <person name="Woyke T."/>
            <person name="Pitluck S."/>
            <person name="Nolan M."/>
            <person name="Land M.L."/>
            <person name="Saunders E."/>
            <person name="Tapia R."/>
            <person name="Lapidus A."/>
            <person name="Ivanova N."/>
            <person name="Hoff W.D."/>
        </authorList>
    </citation>
    <scope>NUCLEOTIDE SEQUENCE [LARGE SCALE GENOMIC DNA]</scope>
    <source>
        <strain evidence="9">DSM 244 / SL1</strain>
    </source>
</reference>
<dbReference type="CDD" id="cd00082">
    <property type="entry name" value="HisKA"/>
    <property type="match status" value="1"/>
</dbReference>
<dbReference type="eggNOG" id="COG2202">
    <property type="taxonomic scope" value="Bacteria"/>
</dbReference>
<evidence type="ECO:0000259" key="6">
    <source>
        <dbReference type="PROSITE" id="PS50110"/>
    </source>
</evidence>
<dbReference type="Pfam" id="PF02518">
    <property type="entry name" value="HATPase_c"/>
    <property type="match status" value="1"/>
</dbReference>
<organism evidence="8 9">
    <name type="scientific">Halorhodospira halophila (strain DSM 244 / SL1)</name>
    <name type="common">Ectothiorhodospira halophila (strain DSM 244 / SL1)</name>
    <dbReference type="NCBI Taxonomy" id="349124"/>
    <lineage>
        <taxon>Bacteria</taxon>
        <taxon>Pseudomonadati</taxon>
        <taxon>Pseudomonadota</taxon>
        <taxon>Gammaproteobacteria</taxon>
        <taxon>Chromatiales</taxon>
        <taxon>Ectothiorhodospiraceae</taxon>
        <taxon>Halorhodospira</taxon>
    </lineage>
</organism>
<feature type="domain" description="PAC" evidence="7">
    <location>
        <begin position="87"/>
        <end position="139"/>
    </location>
</feature>
<dbReference type="InterPro" id="IPR003661">
    <property type="entry name" value="HisK_dim/P_dom"/>
</dbReference>
<keyword evidence="3" id="KW-0597">Phosphoprotein</keyword>
<dbReference type="HOGENOM" id="CLU_000445_114_15_6"/>
<accession>A1WTZ9</accession>
<dbReference type="SMART" id="SM00086">
    <property type="entry name" value="PAC"/>
    <property type="match status" value="1"/>
</dbReference>
<dbReference type="PROSITE" id="PS50110">
    <property type="entry name" value="RESPONSE_REGULATORY"/>
    <property type="match status" value="1"/>
</dbReference>
<dbReference type="InterPro" id="IPR013655">
    <property type="entry name" value="PAS_fold_3"/>
</dbReference>
<dbReference type="InterPro" id="IPR003594">
    <property type="entry name" value="HATPase_dom"/>
</dbReference>
<dbReference type="Gene3D" id="3.30.450.20">
    <property type="entry name" value="PAS domain"/>
    <property type="match status" value="1"/>
</dbReference>
<dbReference type="SMART" id="SM00448">
    <property type="entry name" value="REC"/>
    <property type="match status" value="1"/>
</dbReference>
<dbReference type="SUPFAM" id="SSF55874">
    <property type="entry name" value="ATPase domain of HSP90 chaperone/DNA topoisomerase II/histidine kinase"/>
    <property type="match status" value="1"/>
</dbReference>
<dbReference type="InterPro" id="IPR005467">
    <property type="entry name" value="His_kinase_dom"/>
</dbReference>
<dbReference type="InterPro" id="IPR000700">
    <property type="entry name" value="PAS-assoc_C"/>
</dbReference>
<evidence type="ECO:0000259" key="5">
    <source>
        <dbReference type="PROSITE" id="PS50109"/>
    </source>
</evidence>
<gene>
    <name evidence="8" type="ordered locus">Hhal_0367</name>
</gene>
<dbReference type="InterPro" id="IPR004358">
    <property type="entry name" value="Sig_transdc_His_kin-like_C"/>
</dbReference>
<reference evidence="9" key="1">
    <citation type="submission" date="2006-12" db="EMBL/GenBank/DDBJ databases">
        <title>Complete sequence of Halorhodospira halophila SL1.</title>
        <authorList>
            <consortium name="US DOE Joint Genome Institute"/>
            <person name="Copeland A."/>
            <person name="Lucas S."/>
            <person name="Lapidus A."/>
            <person name="Barry K."/>
            <person name="Detter J.C."/>
            <person name="Glavina del Rio T."/>
            <person name="Hammon N."/>
            <person name="Israni S."/>
            <person name="Dalin E."/>
            <person name="Tice H."/>
            <person name="Pitluck S."/>
            <person name="Saunders E."/>
            <person name="Brettin T."/>
            <person name="Bruce D."/>
            <person name="Han C."/>
            <person name="Tapia R."/>
            <person name="Schmutz J."/>
            <person name="Larimer F."/>
            <person name="Land M."/>
            <person name="Hauser L."/>
            <person name="Kyrpides N."/>
            <person name="Mikhailova N."/>
            <person name="Hoff W."/>
            <person name="Richardson P."/>
        </authorList>
    </citation>
    <scope>NUCLEOTIDE SEQUENCE [LARGE SCALE GENOMIC DNA]</scope>
    <source>
        <strain evidence="9">DSM 244 / SL1</strain>
    </source>
</reference>
<dbReference type="Gene3D" id="1.10.287.130">
    <property type="match status" value="1"/>
</dbReference>
<dbReference type="STRING" id="349124.Hhal_0367"/>
<dbReference type="SUPFAM" id="SSF47384">
    <property type="entry name" value="Homodimeric domain of signal transducing histidine kinase"/>
    <property type="match status" value="1"/>
</dbReference>
<evidence type="ECO:0000256" key="4">
    <source>
        <dbReference type="PROSITE-ProRule" id="PRU00169"/>
    </source>
</evidence>
<feature type="domain" description="Response regulatory" evidence="6">
    <location>
        <begin position="396"/>
        <end position="515"/>
    </location>
</feature>
<dbReference type="Gene3D" id="2.10.70.100">
    <property type="match status" value="1"/>
</dbReference>
<keyword evidence="8" id="KW-0418">Kinase</keyword>
<evidence type="ECO:0000313" key="8">
    <source>
        <dbReference type="EMBL" id="ABM61161.1"/>
    </source>
</evidence>
<dbReference type="PANTHER" id="PTHR45339">
    <property type="entry name" value="HYBRID SIGNAL TRANSDUCTION HISTIDINE KINASE J"/>
    <property type="match status" value="1"/>
</dbReference>
<dbReference type="Proteomes" id="UP000000647">
    <property type="component" value="Chromosome"/>
</dbReference>
<dbReference type="SUPFAM" id="SSF55785">
    <property type="entry name" value="PYP-like sensor domain (PAS domain)"/>
    <property type="match status" value="1"/>
</dbReference>
<dbReference type="GO" id="GO:0000155">
    <property type="term" value="F:phosphorelay sensor kinase activity"/>
    <property type="evidence" value="ECO:0007669"/>
    <property type="project" value="InterPro"/>
</dbReference>